<feature type="transmembrane region" description="Helical" evidence="1">
    <location>
        <begin position="174"/>
        <end position="199"/>
    </location>
</feature>
<proteinExistence type="predicted"/>
<feature type="transmembrane region" description="Helical" evidence="1">
    <location>
        <begin position="242"/>
        <end position="263"/>
    </location>
</feature>
<gene>
    <name evidence="2" type="ORF">I0K15_18950</name>
</gene>
<protein>
    <submittedName>
        <fullName evidence="2">C4-dicarboxylate ABC transporter permease</fullName>
    </submittedName>
</protein>
<keyword evidence="1" id="KW-0472">Membrane</keyword>
<dbReference type="EMBL" id="CP064942">
    <property type="protein sequence ID" value="QPH53828.1"/>
    <property type="molecule type" value="Genomic_DNA"/>
</dbReference>
<dbReference type="KEGG" id="poz:I0K15_18950"/>
<keyword evidence="1" id="KW-1133">Transmembrane helix</keyword>
<reference evidence="2 3" key="1">
    <citation type="submission" date="2020-11" db="EMBL/GenBank/DDBJ databases">
        <title>Description of Pontivivens ytuae sp. nov. isolated from deep sea sediment of Mariana Trench.</title>
        <authorList>
            <person name="Wang Z."/>
            <person name="Sun Q.-L."/>
            <person name="Xu X.-D."/>
            <person name="Tang Y.-Z."/>
            <person name="Zhang J."/>
        </authorList>
    </citation>
    <scope>NUCLEOTIDE SEQUENCE [LARGE SCALE GENOMIC DNA]</scope>
    <source>
        <strain evidence="2 3">MT2928</strain>
    </source>
</reference>
<dbReference type="AlphaFoldDB" id="A0A7S9QCE6"/>
<evidence type="ECO:0000256" key="1">
    <source>
        <dbReference type="SAM" id="Phobius"/>
    </source>
</evidence>
<evidence type="ECO:0000313" key="2">
    <source>
        <dbReference type="EMBL" id="QPH53828.1"/>
    </source>
</evidence>
<feature type="transmembrane region" description="Helical" evidence="1">
    <location>
        <begin position="50"/>
        <end position="68"/>
    </location>
</feature>
<evidence type="ECO:0000313" key="3">
    <source>
        <dbReference type="Proteomes" id="UP000594800"/>
    </source>
</evidence>
<accession>A0A7S9QCE6</accession>
<keyword evidence="1" id="KW-0812">Transmembrane</keyword>
<feature type="transmembrane region" description="Helical" evidence="1">
    <location>
        <begin position="136"/>
        <end position="153"/>
    </location>
</feature>
<feature type="transmembrane region" description="Helical" evidence="1">
    <location>
        <begin position="7"/>
        <end position="30"/>
    </location>
</feature>
<sequence length="298" mass="34291">MLEALSWFFIELWSGFSGIFIALANPSAWLAWEDRENLMRFVYYGASSELFFATLSIFIGILIAGLIHRPFLWGVVRSIEFGQNWLGRFFAWAGLVMVLQQVMVVFLQGLFRESAISFGVGDIIFTRDVSWWSEGLKLYNAMIVALCVAYTFVQGGHVRVDLFYAGASFRTKRVIDMIGSMLFMMPVMVIIWLFAWFFMWRNMITPPVSATDNLERLMTRARAVRWNIETIGFSPSGFDAYILFKVLIVSFAGLMFVMAWSWFYRSLLEFIEGPESEGKYLDKDRLGDEIAETAAEIH</sequence>
<name>A0A7S9QCE6_9RHOB</name>
<organism evidence="2 3">
    <name type="scientific">Pontivivens ytuae</name>
    <dbReference type="NCBI Taxonomy" id="2789856"/>
    <lineage>
        <taxon>Bacteria</taxon>
        <taxon>Pseudomonadati</taxon>
        <taxon>Pseudomonadota</taxon>
        <taxon>Alphaproteobacteria</taxon>
        <taxon>Rhodobacterales</taxon>
        <taxon>Paracoccaceae</taxon>
        <taxon>Pontivivens</taxon>
    </lineage>
</organism>
<keyword evidence="3" id="KW-1185">Reference proteome</keyword>
<feature type="transmembrane region" description="Helical" evidence="1">
    <location>
        <begin position="89"/>
        <end position="111"/>
    </location>
</feature>
<dbReference type="Proteomes" id="UP000594800">
    <property type="component" value="Chromosome"/>
</dbReference>